<dbReference type="PANTHER" id="PTHR33695:SF1">
    <property type="entry name" value="LIPOPROTEIN SIGNAL PEPTIDASE"/>
    <property type="match status" value="1"/>
</dbReference>
<organism evidence="11 12">
    <name type="scientific">Halovulum dunhuangense</name>
    <dbReference type="NCBI Taxonomy" id="1505036"/>
    <lineage>
        <taxon>Bacteria</taxon>
        <taxon>Pseudomonadati</taxon>
        <taxon>Pseudomonadota</taxon>
        <taxon>Alphaproteobacteria</taxon>
        <taxon>Rhodobacterales</taxon>
        <taxon>Paracoccaceae</taxon>
        <taxon>Halovulum</taxon>
    </lineage>
</organism>
<comment type="similarity">
    <text evidence="1 9 10">Belongs to the peptidase A8 family.</text>
</comment>
<evidence type="ECO:0000256" key="1">
    <source>
        <dbReference type="ARBA" id="ARBA00006139"/>
    </source>
</evidence>
<feature type="transmembrane region" description="Helical" evidence="9">
    <location>
        <begin position="132"/>
        <end position="151"/>
    </location>
</feature>
<dbReference type="RefSeq" id="WP_171322684.1">
    <property type="nucleotide sequence ID" value="NZ_JABFBC010000001.1"/>
</dbReference>
<keyword evidence="3 9" id="KW-0645">Protease</keyword>
<evidence type="ECO:0000256" key="8">
    <source>
        <dbReference type="ARBA" id="ARBA00023136"/>
    </source>
</evidence>
<keyword evidence="2 9" id="KW-1003">Cell membrane</keyword>
<feature type="active site" evidence="9">
    <location>
        <position position="138"/>
    </location>
</feature>
<dbReference type="PANTHER" id="PTHR33695">
    <property type="entry name" value="LIPOPROTEIN SIGNAL PEPTIDASE"/>
    <property type="match status" value="1"/>
</dbReference>
<dbReference type="Pfam" id="PF01252">
    <property type="entry name" value="Peptidase_A8"/>
    <property type="match status" value="1"/>
</dbReference>
<evidence type="ECO:0000256" key="7">
    <source>
        <dbReference type="ARBA" id="ARBA00022989"/>
    </source>
</evidence>
<evidence type="ECO:0000313" key="12">
    <source>
        <dbReference type="Proteomes" id="UP000572377"/>
    </source>
</evidence>
<evidence type="ECO:0000256" key="10">
    <source>
        <dbReference type="RuleBase" id="RU004181"/>
    </source>
</evidence>
<keyword evidence="4 9" id="KW-0812">Transmembrane</keyword>
<feature type="transmembrane region" description="Helical" evidence="9">
    <location>
        <begin position="65"/>
        <end position="84"/>
    </location>
</feature>
<comment type="function">
    <text evidence="9">This protein specifically catalyzes the removal of signal peptides from prolipoproteins.</text>
</comment>
<dbReference type="GO" id="GO:0004190">
    <property type="term" value="F:aspartic-type endopeptidase activity"/>
    <property type="evidence" value="ECO:0007669"/>
    <property type="project" value="UniProtKB-UniRule"/>
</dbReference>
<comment type="catalytic activity">
    <reaction evidence="9">
        <text>Release of signal peptides from bacterial membrane prolipoproteins. Hydrolyzes -Xaa-Yaa-Zaa-|-(S,diacylglyceryl)Cys-, in which Xaa is hydrophobic (preferably Leu), and Yaa (Ala or Ser) and Zaa (Gly or Ala) have small, neutral side chains.</text>
        <dbReference type="EC" id="3.4.23.36"/>
    </reaction>
</comment>
<evidence type="ECO:0000256" key="9">
    <source>
        <dbReference type="HAMAP-Rule" id="MF_00161"/>
    </source>
</evidence>
<protein>
    <recommendedName>
        <fullName evidence="9">Lipoprotein signal peptidase</fullName>
        <ecNumber evidence="9">3.4.23.36</ecNumber>
    </recommendedName>
    <alternativeName>
        <fullName evidence="9">Prolipoprotein signal peptidase</fullName>
    </alternativeName>
    <alternativeName>
        <fullName evidence="9">Signal peptidase II</fullName>
        <shortName evidence="9">SPase II</shortName>
    </alternativeName>
</protein>
<keyword evidence="6 9" id="KW-0378">Hydrolase</keyword>
<dbReference type="HAMAP" id="MF_00161">
    <property type="entry name" value="LspA"/>
    <property type="match status" value="1"/>
</dbReference>
<comment type="pathway">
    <text evidence="9">Protein modification; lipoprotein biosynthesis (signal peptide cleavage).</text>
</comment>
<reference evidence="11 12" key="1">
    <citation type="submission" date="2020-05" db="EMBL/GenBank/DDBJ databases">
        <title>Gimesia benthica sp. nov., a novel planctomycete isolated from a deep-sea water sample of the Northwest Indian Ocean.</title>
        <authorList>
            <person name="Wang J."/>
            <person name="Ruan C."/>
            <person name="Song L."/>
            <person name="Zhu Y."/>
            <person name="Li A."/>
            <person name="Zheng X."/>
            <person name="Wang L."/>
            <person name="Lu Z."/>
            <person name="Huang Y."/>
            <person name="Du W."/>
            <person name="Zhou Y."/>
            <person name="Huang L."/>
            <person name="Dai X."/>
        </authorList>
    </citation>
    <scope>NUCLEOTIDE SEQUENCE [LARGE SCALE GENOMIC DNA]</scope>
    <source>
        <strain evidence="11 12">YYQ-30</strain>
    </source>
</reference>
<dbReference type="Proteomes" id="UP000572377">
    <property type="component" value="Unassembled WGS sequence"/>
</dbReference>
<evidence type="ECO:0000313" key="11">
    <source>
        <dbReference type="EMBL" id="NNU79579.1"/>
    </source>
</evidence>
<sequence length="161" mass="17347">MRGLSLLGVTALLVLALDRLTKLWVVEWMDLKTRFAIEVLPPFLQFRMAWNRGINFGLMGSDAEAMRWGLAALAVAVSVGLAWWARRAGGLYVPLAGGLIVGGALGNAWDRVTYGAVADFLNMSCCGIDNPFSFNVADAAIFVGAVALIFMPDPGKRADRT</sequence>
<keyword evidence="5 9" id="KW-0064">Aspartyl protease</keyword>
<keyword evidence="8 9" id="KW-0472">Membrane</keyword>
<keyword evidence="7 9" id="KW-1133">Transmembrane helix</keyword>
<dbReference type="GO" id="GO:0005886">
    <property type="term" value="C:plasma membrane"/>
    <property type="evidence" value="ECO:0007669"/>
    <property type="project" value="UniProtKB-SubCell"/>
</dbReference>
<dbReference type="NCBIfam" id="TIGR00077">
    <property type="entry name" value="lspA"/>
    <property type="match status" value="1"/>
</dbReference>
<gene>
    <name evidence="9 11" type="primary">lspA</name>
    <name evidence="11" type="ORF">HMH01_03915</name>
</gene>
<dbReference type="UniPathway" id="UPA00665"/>
<dbReference type="PRINTS" id="PR00781">
    <property type="entry name" value="LIPOSIGPTASE"/>
</dbReference>
<evidence type="ECO:0000256" key="6">
    <source>
        <dbReference type="ARBA" id="ARBA00022801"/>
    </source>
</evidence>
<evidence type="ECO:0000256" key="2">
    <source>
        <dbReference type="ARBA" id="ARBA00022475"/>
    </source>
</evidence>
<comment type="caution">
    <text evidence="9">Lacks conserved residue(s) required for the propagation of feature annotation.</text>
</comment>
<feature type="active site" evidence="9">
    <location>
        <position position="119"/>
    </location>
</feature>
<dbReference type="EMBL" id="JABFBC010000001">
    <property type="protein sequence ID" value="NNU79579.1"/>
    <property type="molecule type" value="Genomic_DNA"/>
</dbReference>
<comment type="subcellular location">
    <subcellularLocation>
        <location evidence="9">Cell membrane</location>
        <topology evidence="9">Multi-pass membrane protein</topology>
    </subcellularLocation>
</comment>
<keyword evidence="12" id="KW-1185">Reference proteome</keyword>
<evidence type="ECO:0000256" key="4">
    <source>
        <dbReference type="ARBA" id="ARBA00022692"/>
    </source>
</evidence>
<evidence type="ECO:0000256" key="3">
    <source>
        <dbReference type="ARBA" id="ARBA00022670"/>
    </source>
</evidence>
<feature type="transmembrane region" description="Helical" evidence="9">
    <location>
        <begin position="91"/>
        <end position="109"/>
    </location>
</feature>
<dbReference type="EC" id="3.4.23.36" evidence="9"/>
<comment type="caution">
    <text evidence="11">The sequence shown here is derived from an EMBL/GenBank/DDBJ whole genome shotgun (WGS) entry which is preliminary data.</text>
</comment>
<name>A0A849KRT8_9RHOB</name>
<dbReference type="InterPro" id="IPR001872">
    <property type="entry name" value="Peptidase_A8"/>
</dbReference>
<evidence type="ECO:0000256" key="5">
    <source>
        <dbReference type="ARBA" id="ARBA00022750"/>
    </source>
</evidence>
<dbReference type="AlphaFoldDB" id="A0A849KRT8"/>
<accession>A0A849KRT8</accession>
<proteinExistence type="inferred from homology"/>
<dbReference type="GO" id="GO:0006508">
    <property type="term" value="P:proteolysis"/>
    <property type="evidence" value="ECO:0007669"/>
    <property type="project" value="UniProtKB-KW"/>
</dbReference>